<reference evidence="1 2" key="1">
    <citation type="submission" date="2018-02" db="EMBL/GenBank/DDBJ databases">
        <title>Complete genome sequence of Agrobacterium tumefaciens 1D1609.</title>
        <authorList>
            <person name="Cho S.-T."/>
            <person name="Haryono M."/>
            <person name="Chang H.-H."/>
            <person name="Santos M.N."/>
            <person name="Lai E.-M."/>
            <person name="Kuo C.-H."/>
        </authorList>
    </citation>
    <scope>NUCLEOTIDE SEQUENCE [LARGE SCALE GENOMIC DNA]</scope>
    <source>
        <strain evidence="1 2">1D1609</strain>
    </source>
</reference>
<dbReference type="EMBL" id="CP026925">
    <property type="protein sequence ID" value="AVH44361.1"/>
    <property type="molecule type" value="Genomic_DNA"/>
</dbReference>
<proteinExistence type="predicted"/>
<dbReference type="AlphaFoldDB" id="A0A2L2LJ60"/>
<evidence type="ECO:0000313" key="2">
    <source>
        <dbReference type="Proteomes" id="UP000237717"/>
    </source>
</evidence>
<protein>
    <submittedName>
        <fullName evidence="1">Uncharacterized protein</fullName>
    </submittedName>
</protein>
<gene>
    <name evidence="1" type="ORF">At1D1609_43160</name>
</gene>
<evidence type="ECO:0000313" key="1">
    <source>
        <dbReference type="EMBL" id="AVH44361.1"/>
    </source>
</evidence>
<dbReference type="Proteomes" id="UP000237717">
    <property type="component" value="Chromosome II"/>
</dbReference>
<organism evidence="1 2">
    <name type="scientific">Agrobacterium tumefaciens</name>
    <dbReference type="NCBI Taxonomy" id="358"/>
    <lineage>
        <taxon>Bacteria</taxon>
        <taxon>Pseudomonadati</taxon>
        <taxon>Pseudomonadota</taxon>
        <taxon>Alphaproteobacteria</taxon>
        <taxon>Hyphomicrobiales</taxon>
        <taxon>Rhizobiaceae</taxon>
        <taxon>Rhizobium/Agrobacterium group</taxon>
        <taxon>Agrobacterium</taxon>
        <taxon>Agrobacterium tumefaciens complex</taxon>
    </lineage>
</organism>
<sequence>MKQEAIRRFVRSLFDGPLGGNRRPARKWLSLCSVSPNEVASSEQLHALPFRVADSPLSRRLCRFVVPIKWQVSGGSAIGRLKRCADQRGVFGNLDVDALRSDNARAGGPLLEAVLLRAANAPVGRVHANRQTEGEAVAPALRLWREDGEIAPDIEIDRPADDVAAEKRRIAARCQRDVSGGGDGGIRQRLVIAFRLADIEADRGQGKLQAAS</sequence>
<name>A0A2L2LJ60_AGRTU</name>
<accession>A0A2L2LJ60</accession>